<accession>H0E6Q7</accession>
<dbReference type="Proteomes" id="UP000005143">
    <property type="component" value="Unassembled WGS sequence"/>
</dbReference>
<protein>
    <recommendedName>
        <fullName evidence="2">SGNH hydrolase-type esterase domain-containing protein</fullName>
    </recommendedName>
</protein>
<evidence type="ECO:0000313" key="3">
    <source>
        <dbReference type="EMBL" id="EHN10656.1"/>
    </source>
</evidence>
<keyword evidence="4" id="KW-1185">Reference proteome</keyword>
<keyword evidence="1" id="KW-0812">Transmembrane</keyword>
<sequence>MSEQPDDRTATPGGRWAGGPRRLLALLVIAVVAVGLVVANLVTRGDDSSQPIARGDAQRITGEPLEYLALGDSLSRGVQPGGAGNQVTDEGYPRQLAARLRSRQRVALIEAGCGAATTSSMIDGGRCAPDAPVPYLNQGRSTSQLTWAIRHVRDRTDRPTLVTLDIGGNDLQRCVSPDVARLRRCLTALRPAIERRWRRIARGLSAVAGPQTVLAVSTTYDPFVALVRTGTAVRPAVRAMHRFVTGTLNPRMARIFRREGWLIADLARAMRAGDRLGGPSSRPVRAICDLTWMCARADIHLNADGYALAARSFDRATRRSLAALDVR</sequence>
<evidence type="ECO:0000256" key="1">
    <source>
        <dbReference type="SAM" id="Phobius"/>
    </source>
</evidence>
<organism evidence="3 4">
    <name type="scientific">Patulibacter medicamentivorans</name>
    <dbReference type="NCBI Taxonomy" id="1097667"/>
    <lineage>
        <taxon>Bacteria</taxon>
        <taxon>Bacillati</taxon>
        <taxon>Actinomycetota</taxon>
        <taxon>Thermoleophilia</taxon>
        <taxon>Solirubrobacterales</taxon>
        <taxon>Patulibacteraceae</taxon>
        <taxon>Patulibacter</taxon>
    </lineage>
</organism>
<dbReference type="EMBL" id="AGUD01000207">
    <property type="protein sequence ID" value="EHN10656.1"/>
    <property type="molecule type" value="Genomic_DNA"/>
</dbReference>
<name>H0E6Q7_9ACTN</name>
<dbReference type="InterPro" id="IPR013830">
    <property type="entry name" value="SGNH_hydro"/>
</dbReference>
<dbReference type="InterPro" id="IPR036514">
    <property type="entry name" value="SGNH_hydro_sf"/>
</dbReference>
<dbReference type="Pfam" id="PF13472">
    <property type="entry name" value="Lipase_GDSL_2"/>
    <property type="match status" value="1"/>
</dbReference>
<comment type="caution">
    <text evidence="3">The sequence shown here is derived from an EMBL/GenBank/DDBJ whole genome shotgun (WGS) entry which is preliminary data.</text>
</comment>
<keyword evidence="1" id="KW-0472">Membrane</keyword>
<gene>
    <name evidence="3" type="ORF">PAI11_25080</name>
</gene>
<feature type="domain" description="SGNH hydrolase-type esterase" evidence="2">
    <location>
        <begin position="69"/>
        <end position="308"/>
    </location>
</feature>
<evidence type="ECO:0000259" key="2">
    <source>
        <dbReference type="Pfam" id="PF13472"/>
    </source>
</evidence>
<dbReference type="AlphaFoldDB" id="H0E6Q7"/>
<proteinExistence type="predicted"/>
<dbReference type="RefSeq" id="WP_007575572.1">
    <property type="nucleotide sequence ID" value="NZ_AGUD01000207.1"/>
</dbReference>
<dbReference type="PATRIC" id="fig|1097667.3.peg.2489"/>
<evidence type="ECO:0000313" key="4">
    <source>
        <dbReference type="Proteomes" id="UP000005143"/>
    </source>
</evidence>
<dbReference type="Gene3D" id="3.40.50.1110">
    <property type="entry name" value="SGNH hydrolase"/>
    <property type="match status" value="1"/>
</dbReference>
<feature type="transmembrane region" description="Helical" evidence="1">
    <location>
        <begin position="23"/>
        <end position="42"/>
    </location>
</feature>
<dbReference type="SUPFAM" id="SSF52266">
    <property type="entry name" value="SGNH hydrolase"/>
    <property type="match status" value="1"/>
</dbReference>
<keyword evidence="1" id="KW-1133">Transmembrane helix</keyword>
<reference evidence="3 4" key="1">
    <citation type="journal article" date="2013" name="Biodegradation">
        <title>Quantitative proteomic analysis of ibuprofen-degrading Patulibacter sp. strain I11.</title>
        <authorList>
            <person name="Almeida B."/>
            <person name="Kjeldal H."/>
            <person name="Lolas I."/>
            <person name="Knudsen A.D."/>
            <person name="Carvalho G."/>
            <person name="Nielsen K.L."/>
            <person name="Barreto Crespo M.T."/>
            <person name="Stensballe A."/>
            <person name="Nielsen J.L."/>
        </authorList>
    </citation>
    <scope>NUCLEOTIDE SEQUENCE [LARGE SCALE GENOMIC DNA]</scope>
    <source>
        <strain evidence="3 4">I11</strain>
    </source>
</reference>